<dbReference type="Gene3D" id="3.30.420.10">
    <property type="entry name" value="Ribonuclease H-like superfamily/Ribonuclease H"/>
    <property type="match status" value="1"/>
</dbReference>
<dbReference type="Proteomes" id="UP001231189">
    <property type="component" value="Unassembled WGS sequence"/>
</dbReference>
<dbReference type="InterPro" id="IPR002156">
    <property type="entry name" value="RNaseH_domain"/>
</dbReference>
<evidence type="ECO:0000313" key="2">
    <source>
        <dbReference type="EMBL" id="KAK1615272.1"/>
    </source>
</evidence>
<dbReference type="GO" id="GO:0004523">
    <property type="term" value="F:RNA-DNA hybrid ribonuclease activity"/>
    <property type="evidence" value="ECO:0007669"/>
    <property type="project" value="InterPro"/>
</dbReference>
<gene>
    <name evidence="2" type="ORF">QYE76_020789</name>
</gene>
<dbReference type="InterPro" id="IPR052929">
    <property type="entry name" value="RNase_H-like_EbsB-rel"/>
</dbReference>
<dbReference type="InterPro" id="IPR044730">
    <property type="entry name" value="RNase_H-like_dom_plant"/>
</dbReference>
<protein>
    <recommendedName>
        <fullName evidence="1">RNase H type-1 domain-containing protein</fullName>
    </recommendedName>
</protein>
<comment type="caution">
    <text evidence="2">The sequence shown here is derived from an EMBL/GenBank/DDBJ whole genome shotgun (WGS) entry which is preliminary data.</text>
</comment>
<dbReference type="Pfam" id="PF13456">
    <property type="entry name" value="RVT_3"/>
    <property type="match status" value="1"/>
</dbReference>
<proteinExistence type="predicted"/>
<dbReference type="PANTHER" id="PTHR47074:SF73">
    <property type="entry name" value="OS04G0448401 PROTEIN"/>
    <property type="match status" value="1"/>
</dbReference>
<evidence type="ECO:0000313" key="3">
    <source>
        <dbReference type="Proteomes" id="UP001231189"/>
    </source>
</evidence>
<feature type="domain" description="RNase H type-1" evidence="1">
    <location>
        <begin position="3"/>
        <end position="105"/>
    </location>
</feature>
<organism evidence="2 3">
    <name type="scientific">Lolium multiflorum</name>
    <name type="common">Italian ryegrass</name>
    <name type="synonym">Lolium perenne subsp. multiflorum</name>
    <dbReference type="NCBI Taxonomy" id="4521"/>
    <lineage>
        <taxon>Eukaryota</taxon>
        <taxon>Viridiplantae</taxon>
        <taxon>Streptophyta</taxon>
        <taxon>Embryophyta</taxon>
        <taxon>Tracheophyta</taxon>
        <taxon>Spermatophyta</taxon>
        <taxon>Magnoliopsida</taxon>
        <taxon>Liliopsida</taxon>
        <taxon>Poales</taxon>
        <taxon>Poaceae</taxon>
        <taxon>BOP clade</taxon>
        <taxon>Pooideae</taxon>
        <taxon>Poodae</taxon>
        <taxon>Poeae</taxon>
        <taxon>Poeae Chloroplast Group 2 (Poeae type)</taxon>
        <taxon>Loliodinae</taxon>
        <taxon>Loliinae</taxon>
        <taxon>Lolium</taxon>
    </lineage>
</organism>
<dbReference type="InterPro" id="IPR012337">
    <property type="entry name" value="RNaseH-like_sf"/>
</dbReference>
<reference evidence="2" key="1">
    <citation type="submission" date="2023-07" db="EMBL/GenBank/DDBJ databases">
        <title>A chromosome-level genome assembly of Lolium multiflorum.</title>
        <authorList>
            <person name="Chen Y."/>
            <person name="Copetti D."/>
            <person name="Kolliker R."/>
            <person name="Studer B."/>
        </authorList>
    </citation>
    <scope>NUCLEOTIDE SEQUENCE</scope>
    <source>
        <strain evidence="2">02402/16</strain>
        <tissue evidence="2">Leaf</tissue>
    </source>
</reference>
<keyword evidence="3" id="KW-1185">Reference proteome</keyword>
<dbReference type="SUPFAM" id="SSF53098">
    <property type="entry name" value="Ribonuclease H-like"/>
    <property type="match status" value="1"/>
</dbReference>
<dbReference type="GO" id="GO:0003676">
    <property type="term" value="F:nucleic acid binding"/>
    <property type="evidence" value="ECO:0007669"/>
    <property type="project" value="InterPro"/>
</dbReference>
<dbReference type="CDD" id="cd06222">
    <property type="entry name" value="RNase_H_like"/>
    <property type="match status" value="1"/>
</dbReference>
<name>A0AAD8VPL1_LOLMU</name>
<sequence length="157" mass="16933">MGWGAVFRNHAGEFLLSCSEGLPGLPPPELAEAIAVRRAMTVAKVRGFSRIVVVSDCLSVVQRILASAMDRSTVGAVINDIKTLKTDFQSCSFKFSSMGNNRPATKPREGVVIGLVDRGILLESRSFDDAGMPMVPFRWHGRASQAKRSPPTRATGS</sequence>
<dbReference type="InterPro" id="IPR036397">
    <property type="entry name" value="RNaseH_sf"/>
</dbReference>
<dbReference type="PANTHER" id="PTHR47074">
    <property type="entry name" value="BNAC02G40300D PROTEIN"/>
    <property type="match status" value="1"/>
</dbReference>
<evidence type="ECO:0000259" key="1">
    <source>
        <dbReference type="Pfam" id="PF13456"/>
    </source>
</evidence>
<dbReference type="AlphaFoldDB" id="A0AAD8VPL1"/>
<accession>A0AAD8VPL1</accession>
<dbReference type="EMBL" id="JAUUTY010000006">
    <property type="protein sequence ID" value="KAK1615272.1"/>
    <property type="molecule type" value="Genomic_DNA"/>
</dbReference>